<protein>
    <recommendedName>
        <fullName evidence="3">CBS domain-containing protein</fullName>
    </recommendedName>
</protein>
<dbReference type="EMBL" id="SFCI01000871">
    <property type="protein sequence ID" value="TFY77591.1"/>
    <property type="molecule type" value="Genomic_DNA"/>
</dbReference>
<dbReference type="Proteomes" id="UP000298061">
    <property type="component" value="Unassembled WGS sequence"/>
</dbReference>
<organism evidence="1 2">
    <name type="scientific">Hericium alpestre</name>
    <dbReference type="NCBI Taxonomy" id="135208"/>
    <lineage>
        <taxon>Eukaryota</taxon>
        <taxon>Fungi</taxon>
        <taxon>Dikarya</taxon>
        <taxon>Basidiomycota</taxon>
        <taxon>Agaricomycotina</taxon>
        <taxon>Agaricomycetes</taxon>
        <taxon>Russulales</taxon>
        <taxon>Hericiaceae</taxon>
        <taxon>Hericium</taxon>
    </lineage>
</organism>
<dbReference type="PANTHER" id="PTHR42115:SF1">
    <property type="entry name" value="BETA-SYNTHASE (BETA-THIONASE), PUTATIVE (AFU_ORTHOLOGUE AFUA_3G08420)-RELATED"/>
    <property type="match status" value="1"/>
</dbReference>
<comment type="caution">
    <text evidence="1">The sequence shown here is derived from an EMBL/GenBank/DDBJ whole genome shotgun (WGS) entry which is preliminary data.</text>
</comment>
<accession>A0A4Y9ZUR8</accession>
<dbReference type="AlphaFoldDB" id="A0A4Y9ZUR8"/>
<evidence type="ECO:0000313" key="2">
    <source>
        <dbReference type="Proteomes" id="UP000298061"/>
    </source>
</evidence>
<keyword evidence="2" id="KW-1185">Reference proteome</keyword>
<evidence type="ECO:0008006" key="3">
    <source>
        <dbReference type="Google" id="ProtNLM"/>
    </source>
</evidence>
<proteinExistence type="predicted"/>
<name>A0A4Y9ZUR8_9AGAM</name>
<evidence type="ECO:0000313" key="1">
    <source>
        <dbReference type="EMBL" id="TFY77591.1"/>
    </source>
</evidence>
<dbReference type="Gene3D" id="3.10.580.10">
    <property type="entry name" value="CBS-domain"/>
    <property type="match status" value="1"/>
</dbReference>
<dbReference type="InterPro" id="IPR046342">
    <property type="entry name" value="CBS_dom_sf"/>
</dbReference>
<reference evidence="1 2" key="1">
    <citation type="submission" date="2019-02" db="EMBL/GenBank/DDBJ databases">
        <title>Genome sequencing of the rare red list fungi Hericium alpestre (H. flagellum).</title>
        <authorList>
            <person name="Buettner E."/>
            <person name="Kellner H."/>
        </authorList>
    </citation>
    <scope>NUCLEOTIDE SEQUENCE [LARGE SCALE GENOMIC DNA]</scope>
    <source>
        <strain evidence="1 2">DSM 108284</strain>
    </source>
</reference>
<sequence>MRTYRVPSNWRMIATSLTYRTPRNFGPNAYLNWKIRILDHNRKPLGYLDVPSLKKKWEAGEANPSDAVSAHMSRFNRSVTTNPYTVITADTPLADLERFLQDNIFALVTDYDRKFVLAVATGQDLEVRF</sequence>
<gene>
    <name evidence="1" type="ORF">EWM64_g6422</name>
</gene>
<dbReference type="PANTHER" id="PTHR42115">
    <property type="entry name" value="BETA-SYNTHASE (BETA-THIONASE), PUTATIVE (AFU_ORTHOLOGUE AFUA_3G08420)-RELATED"/>
    <property type="match status" value="1"/>
</dbReference>
<dbReference type="OrthoDB" id="2536440at2759"/>